<organism evidence="1 2">
    <name type="scientific">Phlebia brevispora</name>
    <dbReference type="NCBI Taxonomy" id="194682"/>
    <lineage>
        <taxon>Eukaryota</taxon>
        <taxon>Fungi</taxon>
        <taxon>Dikarya</taxon>
        <taxon>Basidiomycota</taxon>
        <taxon>Agaricomycotina</taxon>
        <taxon>Agaricomycetes</taxon>
        <taxon>Polyporales</taxon>
        <taxon>Meruliaceae</taxon>
        <taxon>Phlebia</taxon>
    </lineage>
</organism>
<protein>
    <submittedName>
        <fullName evidence="1">Uncharacterized protein</fullName>
    </submittedName>
</protein>
<evidence type="ECO:0000313" key="1">
    <source>
        <dbReference type="EMBL" id="KAJ3558348.1"/>
    </source>
</evidence>
<keyword evidence="2" id="KW-1185">Reference proteome</keyword>
<accession>A0ACC1TD54</accession>
<dbReference type="Proteomes" id="UP001148662">
    <property type="component" value="Unassembled WGS sequence"/>
</dbReference>
<sequence>MPTKRPGPPFNPESPLGHTPDSPNPLGTLRPTSDSPDNIPASPAQDRLSTSMVVQGSPDSFHEPDNPFASSPIPPEVNYVPFEEPEIGLSLEEIRFNHSVAVVRQENREAPWYTPWLMGLELTMKKLHAQDHRILPLTMPQHPISRYDDTLIIPEAPSLTFSTESSPLARKARNTRFSSLSVEEIEEDMPDDLAAVASAGHDVSTVSADTADDQAVSSPEVTYALRPVRKPFDRTTRIPDFVQVMYWSHIVRGKHVWSRGRIVLIIEVKPTPPGVKLAQANKSIPTIESSLATVTGQTTQQAQHVFEGDADRRPDVLGILTCCGPFWYYREVTAQSLPRFPSLEERADPTFQSPAGTLSDGESAFTPTPPPPCGNCNLPSSKISPTIRLESIVFRARYC</sequence>
<gene>
    <name evidence="1" type="ORF">NM688_g976</name>
</gene>
<evidence type="ECO:0000313" key="2">
    <source>
        <dbReference type="Proteomes" id="UP001148662"/>
    </source>
</evidence>
<name>A0ACC1TD54_9APHY</name>
<reference evidence="1" key="1">
    <citation type="submission" date="2022-07" db="EMBL/GenBank/DDBJ databases">
        <title>Genome Sequence of Phlebia brevispora.</title>
        <authorList>
            <person name="Buettner E."/>
        </authorList>
    </citation>
    <scope>NUCLEOTIDE SEQUENCE</scope>
    <source>
        <strain evidence="1">MPL23</strain>
    </source>
</reference>
<dbReference type="EMBL" id="JANHOG010000094">
    <property type="protein sequence ID" value="KAJ3558348.1"/>
    <property type="molecule type" value="Genomic_DNA"/>
</dbReference>
<proteinExistence type="predicted"/>
<comment type="caution">
    <text evidence="1">The sequence shown here is derived from an EMBL/GenBank/DDBJ whole genome shotgun (WGS) entry which is preliminary data.</text>
</comment>